<dbReference type="GO" id="GO:0016758">
    <property type="term" value="F:hexosyltransferase activity"/>
    <property type="evidence" value="ECO:0007669"/>
    <property type="project" value="UniProtKB-ARBA"/>
</dbReference>
<evidence type="ECO:0000313" key="2">
    <source>
        <dbReference type="EMBL" id="TFJ30375.1"/>
    </source>
</evidence>
<dbReference type="Proteomes" id="UP000297938">
    <property type="component" value="Unassembled WGS sequence"/>
</dbReference>
<comment type="caution">
    <text evidence="2">The sequence shown here is derived from an EMBL/GenBank/DDBJ whole genome shotgun (WGS) entry which is preliminary data.</text>
</comment>
<protein>
    <submittedName>
        <fullName evidence="2">Glycosyltransferase family 2 protein</fullName>
    </submittedName>
</protein>
<dbReference type="Pfam" id="PF00535">
    <property type="entry name" value="Glycos_transf_2"/>
    <property type="match status" value="1"/>
</dbReference>
<dbReference type="PANTHER" id="PTHR22916">
    <property type="entry name" value="GLYCOSYLTRANSFERASE"/>
    <property type="match status" value="1"/>
</dbReference>
<dbReference type="InterPro" id="IPR029044">
    <property type="entry name" value="Nucleotide-diphossugar_trans"/>
</dbReference>
<dbReference type="EMBL" id="NRPP01000002">
    <property type="protein sequence ID" value="TFJ30375.1"/>
    <property type="molecule type" value="Genomic_DNA"/>
</dbReference>
<gene>
    <name evidence="2" type="ORF">CKN69_00245</name>
</gene>
<sequence>MISVCMATYNGEKFIERQLNSILPQLNESDEVIIVDDSSKDNTINLIEKMRKKDNRIKWVQNNPNLGVLQSFNKAIHLAKGDILFLCDQDDYWYENKVEKIMRVFNEDQSVYLVSHDAEVKDNEFNLIDGSWDHYNGNKKTNSIVQTIIKNSYTGCMMAFKKELRDDTAEFPKKIQMHDQWLALVAMKNQYKIINLEDKLMAYIRHGANVTGEKRPVSEMIQGRVNTMMSILKYNNRVAKVKE</sequence>
<evidence type="ECO:0000259" key="1">
    <source>
        <dbReference type="Pfam" id="PF00535"/>
    </source>
</evidence>
<dbReference type="CDD" id="cd04196">
    <property type="entry name" value="GT_2_like_d"/>
    <property type="match status" value="1"/>
</dbReference>
<evidence type="ECO:0000313" key="3">
    <source>
        <dbReference type="Proteomes" id="UP000297938"/>
    </source>
</evidence>
<dbReference type="RefSeq" id="WP_074401351.1">
    <property type="nucleotide sequence ID" value="NZ_CBCPJQ010000004.1"/>
</dbReference>
<dbReference type="STRING" id="2748.CDIV41_120014"/>
<name>A0A2R7ZXP6_CARDV</name>
<dbReference type="Gene3D" id="3.90.550.10">
    <property type="entry name" value="Spore Coat Polysaccharide Biosynthesis Protein SpsA, Chain A"/>
    <property type="match status" value="1"/>
</dbReference>
<reference evidence="2 3" key="1">
    <citation type="journal article" date="2018" name="Int. J. Food Microbiol.">
        <title>Growth of Carnobacterium spp. isolated from chilled vacuum-packaged meat under relevant acidic conditions.</title>
        <authorList>
            <person name="Zhang P."/>
            <person name="Badoni M."/>
            <person name="Ganzle M."/>
            <person name="Yang X."/>
        </authorList>
    </citation>
    <scope>NUCLEOTIDE SEQUENCE [LARGE SCALE GENOMIC DNA]</scope>
    <source>
        <strain evidence="2 3">B2</strain>
    </source>
</reference>
<dbReference type="SUPFAM" id="SSF53448">
    <property type="entry name" value="Nucleotide-diphospho-sugar transferases"/>
    <property type="match status" value="1"/>
</dbReference>
<keyword evidence="2" id="KW-0808">Transferase</keyword>
<dbReference type="AlphaFoldDB" id="A0A2R7ZXP6"/>
<proteinExistence type="predicted"/>
<organism evidence="2 3">
    <name type="scientific">Carnobacterium divergens</name>
    <name type="common">Lactobacillus divergens</name>
    <dbReference type="NCBI Taxonomy" id="2748"/>
    <lineage>
        <taxon>Bacteria</taxon>
        <taxon>Bacillati</taxon>
        <taxon>Bacillota</taxon>
        <taxon>Bacilli</taxon>
        <taxon>Lactobacillales</taxon>
        <taxon>Carnobacteriaceae</taxon>
        <taxon>Carnobacterium</taxon>
    </lineage>
</organism>
<dbReference type="PANTHER" id="PTHR22916:SF3">
    <property type="entry name" value="UDP-GLCNAC:BETAGAL BETA-1,3-N-ACETYLGLUCOSAMINYLTRANSFERASE-LIKE PROTEIN 1"/>
    <property type="match status" value="1"/>
</dbReference>
<dbReference type="InterPro" id="IPR001173">
    <property type="entry name" value="Glyco_trans_2-like"/>
</dbReference>
<accession>A0A2R7ZXP6</accession>
<feature type="domain" description="Glycosyltransferase 2-like" evidence="1">
    <location>
        <begin position="3"/>
        <end position="164"/>
    </location>
</feature>